<dbReference type="Pfam" id="PF01575">
    <property type="entry name" value="MaoC_dehydratas"/>
    <property type="match status" value="1"/>
</dbReference>
<dbReference type="InterPro" id="IPR002539">
    <property type="entry name" value="MaoC-like_dom"/>
</dbReference>
<feature type="domain" description="MaoC-like" evidence="1">
    <location>
        <begin position="12"/>
        <end position="113"/>
    </location>
</feature>
<sequence>MISRLLNFEDGVGCEYGLSKWVKIDQDMIDAFAKATGDHQYIHTDPESAKDSQFGGTIAHGFLTLSLLSQMIADAVPRTEAESTGVNYGFDKVRFVAPVRAGAEIRGRFTLAKYAEPQPDVIEMQWNVTVEIKGEDKPALIAQWKNLRFENAAEPLKKAS</sequence>
<dbReference type="RefSeq" id="WP_093322821.1">
    <property type="nucleotide sequence ID" value="NZ_FOSZ01000002.1"/>
</dbReference>
<dbReference type="InterPro" id="IPR029069">
    <property type="entry name" value="HotDog_dom_sf"/>
</dbReference>
<keyword evidence="3" id="KW-1185">Reference proteome</keyword>
<evidence type="ECO:0000313" key="2">
    <source>
        <dbReference type="EMBL" id="SFK81481.1"/>
    </source>
</evidence>
<evidence type="ECO:0000259" key="1">
    <source>
        <dbReference type="Pfam" id="PF01575"/>
    </source>
</evidence>
<dbReference type="AlphaFoldDB" id="A0A1I4CNG6"/>
<reference evidence="3" key="1">
    <citation type="submission" date="2016-10" db="EMBL/GenBank/DDBJ databases">
        <authorList>
            <person name="Varghese N."/>
            <person name="Submissions S."/>
        </authorList>
    </citation>
    <scope>NUCLEOTIDE SEQUENCE [LARGE SCALE GENOMIC DNA]</scope>
    <source>
        <strain evidence="3">DSM 28453</strain>
    </source>
</reference>
<dbReference type="InterPro" id="IPR039375">
    <property type="entry name" value="NodN-like"/>
</dbReference>
<evidence type="ECO:0000313" key="3">
    <source>
        <dbReference type="Proteomes" id="UP000198851"/>
    </source>
</evidence>
<organism evidence="2 3">
    <name type="scientific">Shimia haliotis</name>
    <dbReference type="NCBI Taxonomy" id="1280847"/>
    <lineage>
        <taxon>Bacteria</taxon>
        <taxon>Pseudomonadati</taxon>
        <taxon>Pseudomonadota</taxon>
        <taxon>Alphaproteobacteria</taxon>
        <taxon>Rhodobacterales</taxon>
        <taxon>Roseobacteraceae</taxon>
    </lineage>
</organism>
<dbReference type="Gene3D" id="3.10.129.10">
    <property type="entry name" value="Hotdog Thioesterase"/>
    <property type="match status" value="1"/>
</dbReference>
<dbReference type="SUPFAM" id="SSF54637">
    <property type="entry name" value="Thioesterase/thiol ester dehydrase-isomerase"/>
    <property type="match status" value="1"/>
</dbReference>
<accession>A0A1I4CNG6</accession>
<proteinExistence type="predicted"/>
<dbReference type="STRING" id="1280847.SAMN04488036_102324"/>
<gene>
    <name evidence="2" type="ORF">SAMN04488036_102324</name>
</gene>
<dbReference type="PANTHER" id="PTHR42993:SF1">
    <property type="entry name" value="MAOC-LIKE DEHYDRATASE DOMAIN-CONTAINING PROTEIN"/>
    <property type="match status" value="1"/>
</dbReference>
<dbReference type="PANTHER" id="PTHR42993">
    <property type="entry name" value="MAOC-LIKE DEHYDRATASE DOMAIN-CONTAINING PROTEIN"/>
    <property type="match status" value="1"/>
</dbReference>
<dbReference type="EMBL" id="FOSZ01000002">
    <property type="protein sequence ID" value="SFK81481.1"/>
    <property type="molecule type" value="Genomic_DNA"/>
</dbReference>
<dbReference type="Proteomes" id="UP000198851">
    <property type="component" value="Unassembled WGS sequence"/>
</dbReference>
<dbReference type="CDD" id="cd03450">
    <property type="entry name" value="NodN"/>
    <property type="match status" value="1"/>
</dbReference>
<name>A0A1I4CNG6_9RHOB</name>
<dbReference type="OrthoDB" id="9801735at2"/>
<protein>
    <submittedName>
        <fullName evidence="2">Acyl dehydratase</fullName>
    </submittedName>
</protein>